<evidence type="ECO:0000256" key="4">
    <source>
        <dbReference type="RuleBase" id="RU004020"/>
    </source>
</evidence>
<dbReference type="VEuPathDB" id="FungiDB:H310_02471"/>
<comment type="subcellular location">
    <subcellularLocation>
        <location evidence="1">Nucleus</location>
    </subcellularLocation>
</comment>
<feature type="domain" description="HSF-type DNA-binding" evidence="7">
    <location>
        <begin position="61"/>
        <end position="165"/>
    </location>
</feature>
<dbReference type="Proteomes" id="UP000285060">
    <property type="component" value="Unassembled WGS sequence"/>
</dbReference>
<dbReference type="InterPro" id="IPR036388">
    <property type="entry name" value="WH-like_DNA-bd_sf"/>
</dbReference>
<evidence type="ECO:0000256" key="3">
    <source>
        <dbReference type="ARBA" id="ARBA00023242"/>
    </source>
</evidence>
<dbReference type="EMBL" id="QUSY01000746">
    <property type="protein sequence ID" value="RHY27565.1"/>
    <property type="molecule type" value="Genomic_DNA"/>
</dbReference>
<gene>
    <name evidence="8" type="ORF">DYB32_006691</name>
</gene>
<evidence type="ECO:0000256" key="1">
    <source>
        <dbReference type="ARBA" id="ARBA00004123"/>
    </source>
</evidence>
<keyword evidence="3" id="KW-0539">Nucleus</keyword>
<sequence length="242" mass="27633">MERQNFNLLESSRPLASKHNAAEVKINIELMLLGPGEIASALRSKKDMSAANLLRKGKAQGAPIFLQKTYTLFENAPEEVAGWANNGTTVVIKDPDEFAKSMLPKYFKHNNFASFVRQLNFYGFRKYKKDDILISEDETTKNWWEFYHDKFLRHAPELMVHIRRKTYSEGPDGQGGSHGGQEKEEVEVLKAQVTTLQSQLEQVTAQITNLTDVVTTLLQSKSHRRQLPPHDDVSAKRFKSER</sequence>
<dbReference type="GO" id="GO:0043565">
    <property type="term" value="F:sequence-specific DNA binding"/>
    <property type="evidence" value="ECO:0007669"/>
    <property type="project" value="InterPro"/>
</dbReference>
<dbReference type="PANTHER" id="PTHR10015:SF206">
    <property type="entry name" value="HSF-TYPE DNA-BINDING DOMAIN-CONTAINING PROTEIN"/>
    <property type="match status" value="1"/>
</dbReference>
<dbReference type="InterPro" id="IPR000232">
    <property type="entry name" value="HSF_DNA-bd"/>
</dbReference>
<name>A0A418AQY3_9STRA</name>
<keyword evidence="5" id="KW-0175">Coiled coil</keyword>
<dbReference type="FunFam" id="1.10.10.10:FF:000589">
    <property type="entry name" value="HSF-type DNA-binding, putative"/>
    <property type="match status" value="1"/>
</dbReference>
<dbReference type="SUPFAM" id="SSF46785">
    <property type="entry name" value="Winged helix' DNA-binding domain"/>
    <property type="match status" value="1"/>
</dbReference>
<feature type="compositionally biased region" description="Basic and acidic residues" evidence="6">
    <location>
        <begin position="228"/>
        <end position="242"/>
    </location>
</feature>
<evidence type="ECO:0000313" key="9">
    <source>
        <dbReference type="Proteomes" id="UP000285060"/>
    </source>
</evidence>
<evidence type="ECO:0000259" key="7">
    <source>
        <dbReference type="SMART" id="SM00415"/>
    </source>
</evidence>
<dbReference type="GO" id="GO:0003700">
    <property type="term" value="F:DNA-binding transcription factor activity"/>
    <property type="evidence" value="ECO:0007669"/>
    <property type="project" value="InterPro"/>
</dbReference>
<proteinExistence type="inferred from homology"/>
<dbReference type="PANTHER" id="PTHR10015">
    <property type="entry name" value="HEAT SHOCK TRANSCRIPTION FACTOR"/>
    <property type="match status" value="1"/>
</dbReference>
<dbReference type="GO" id="GO:0005634">
    <property type="term" value="C:nucleus"/>
    <property type="evidence" value="ECO:0007669"/>
    <property type="project" value="UniProtKB-SubCell"/>
</dbReference>
<dbReference type="Gene3D" id="1.10.10.10">
    <property type="entry name" value="Winged helix-like DNA-binding domain superfamily/Winged helix DNA-binding domain"/>
    <property type="match status" value="1"/>
</dbReference>
<evidence type="ECO:0000256" key="6">
    <source>
        <dbReference type="SAM" id="MobiDB-lite"/>
    </source>
</evidence>
<organism evidence="8 9">
    <name type="scientific">Aphanomyces invadans</name>
    <dbReference type="NCBI Taxonomy" id="157072"/>
    <lineage>
        <taxon>Eukaryota</taxon>
        <taxon>Sar</taxon>
        <taxon>Stramenopiles</taxon>
        <taxon>Oomycota</taxon>
        <taxon>Saprolegniomycetes</taxon>
        <taxon>Saprolegniales</taxon>
        <taxon>Verrucalvaceae</taxon>
        <taxon>Aphanomyces</taxon>
    </lineage>
</organism>
<evidence type="ECO:0000313" key="8">
    <source>
        <dbReference type="EMBL" id="RHY27565.1"/>
    </source>
</evidence>
<dbReference type="Pfam" id="PF00447">
    <property type="entry name" value="HSF_DNA-bind"/>
    <property type="match status" value="1"/>
</dbReference>
<evidence type="ECO:0000256" key="2">
    <source>
        <dbReference type="ARBA" id="ARBA00023125"/>
    </source>
</evidence>
<comment type="similarity">
    <text evidence="4">Belongs to the HSF family.</text>
</comment>
<feature type="coiled-coil region" evidence="5">
    <location>
        <begin position="186"/>
        <end position="213"/>
    </location>
</feature>
<keyword evidence="9" id="KW-1185">Reference proteome</keyword>
<dbReference type="InterPro" id="IPR036390">
    <property type="entry name" value="WH_DNA-bd_sf"/>
</dbReference>
<dbReference type="PRINTS" id="PR00056">
    <property type="entry name" value="HSFDOMAIN"/>
</dbReference>
<protein>
    <recommendedName>
        <fullName evidence="7">HSF-type DNA-binding domain-containing protein</fullName>
    </recommendedName>
</protein>
<reference evidence="8 9" key="1">
    <citation type="submission" date="2018-08" db="EMBL/GenBank/DDBJ databases">
        <title>Aphanomyces genome sequencing and annotation.</title>
        <authorList>
            <person name="Minardi D."/>
            <person name="Oidtmann B."/>
            <person name="Van Der Giezen M."/>
            <person name="Studholme D.J."/>
        </authorList>
    </citation>
    <scope>NUCLEOTIDE SEQUENCE [LARGE SCALE GENOMIC DNA]</scope>
    <source>
        <strain evidence="8 9">NJM0002</strain>
    </source>
</reference>
<evidence type="ECO:0000256" key="5">
    <source>
        <dbReference type="SAM" id="Coils"/>
    </source>
</evidence>
<accession>A0A418AQY3</accession>
<feature type="region of interest" description="Disordered" evidence="6">
    <location>
        <begin position="219"/>
        <end position="242"/>
    </location>
</feature>
<dbReference type="AlphaFoldDB" id="A0A418AQY3"/>
<comment type="caution">
    <text evidence="8">The sequence shown here is derived from an EMBL/GenBank/DDBJ whole genome shotgun (WGS) entry which is preliminary data.</text>
</comment>
<dbReference type="SMART" id="SM00415">
    <property type="entry name" value="HSF"/>
    <property type="match status" value="1"/>
</dbReference>
<keyword evidence="2" id="KW-0238">DNA-binding</keyword>